<reference evidence="7" key="1">
    <citation type="submission" date="2022-02" db="EMBL/GenBank/DDBJ databases">
        <authorList>
            <person name="Giguere J D."/>
        </authorList>
    </citation>
    <scope>NUCLEOTIDE SEQUENCE</scope>
    <source>
        <strain evidence="7">CCAP 1055/1</strain>
    </source>
</reference>
<dbReference type="Proteomes" id="UP000836788">
    <property type="component" value="Chromosome 14"/>
</dbReference>
<evidence type="ECO:0000256" key="3">
    <source>
        <dbReference type="ARBA" id="ARBA00022771"/>
    </source>
</evidence>
<dbReference type="GO" id="GO:0005096">
    <property type="term" value="F:GTPase activator activity"/>
    <property type="evidence" value="ECO:0007669"/>
    <property type="project" value="UniProtKB-KW"/>
</dbReference>
<keyword evidence="1" id="KW-0343">GTPase activation</keyword>
<evidence type="ECO:0000259" key="6">
    <source>
        <dbReference type="PROSITE" id="PS50115"/>
    </source>
</evidence>
<keyword evidence="4" id="KW-0862">Zinc</keyword>
<dbReference type="Pfam" id="PF01412">
    <property type="entry name" value="ArfGap"/>
    <property type="match status" value="1"/>
</dbReference>
<sequence>MAPAAILRSHDFADSDIPLIDIASDEIERMRNPKDDCRRYHSFPPACLALLMSIEGNHRCVDCGEPNPQWAAVRYGGLLCLQCSGVHRSLGVQVSSVRSISMDDWSLEELLSMLEGGNRQLTGFFERHALSVEGCSVNSKTITPENVTRLRYKTKAALFYRKQMELHVQKILDSGPYRGRESSRRNHCHLERRNTTLE</sequence>
<evidence type="ECO:0000313" key="7">
    <source>
        <dbReference type="EMBL" id="CAG9281090.1"/>
    </source>
</evidence>
<dbReference type="GO" id="GO:0008270">
    <property type="term" value="F:zinc ion binding"/>
    <property type="evidence" value="ECO:0007669"/>
    <property type="project" value="UniProtKB-KW"/>
</dbReference>
<accession>A0A8J9SJ30</accession>
<dbReference type="PROSITE" id="PS50115">
    <property type="entry name" value="ARFGAP"/>
    <property type="match status" value="1"/>
</dbReference>
<evidence type="ECO:0000256" key="5">
    <source>
        <dbReference type="PROSITE-ProRule" id="PRU00288"/>
    </source>
</evidence>
<dbReference type="CDD" id="cd08830">
    <property type="entry name" value="ArfGap_ArfGap1"/>
    <property type="match status" value="1"/>
</dbReference>
<name>A0A8J9SJ30_PHATR</name>
<gene>
    <name evidence="7" type="ORF">PTTT1_LOCUS15374</name>
</gene>
<protein>
    <recommendedName>
        <fullName evidence="6">Arf-GAP domain-containing protein</fullName>
    </recommendedName>
</protein>
<dbReference type="AlphaFoldDB" id="A0A8J9SJ30"/>
<dbReference type="EMBL" id="OU594955">
    <property type="protein sequence ID" value="CAG9281090.1"/>
    <property type="molecule type" value="Genomic_DNA"/>
</dbReference>
<evidence type="ECO:0000256" key="4">
    <source>
        <dbReference type="ARBA" id="ARBA00022833"/>
    </source>
</evidence>
<dbReference type="InterPro" id="IPR038508">
    <property type="entry name" value="ArfGAP_dom_sf"/>
</dbReference>
<dbReference type="PANTHER" id="PTHR45686:SF4">
    <property type="entry name" value="ADP-RIBOSYLATION FACTOR GTPASE ACTIVATING PROTEIN 3, ISOFORM H"/>
    <property type="match status" value="1"/>
</dbReference>
<feature type="domain" description="Arf-GAP" evidence="6">
    <location>
        <begin position="45"/>
        <end position="128"/>
    </location>
</feature>
<dbReference type="InterPro" id="IPR037278">
    <property type="entry name" value="ARFGAP/RecO"/>
</dbReference>
<proteinExistence type="predicted"/>
<dbReference type="GO" id="GO:0048205">
    <property type="term" value="P:COPI coating of Golgi vesicle"/>
    <property type="evidence" value="ECO:0007669"/>
    <property type="project" value="TreeGrafter"/>
</dbReference>
<dbReference type="GO" id="GO:0000139">
    <property type="term" value="C:Golgi membrane"/>
    <property type="evidence" value="ECO:0007669"/>
    <property type="project" value="GOC"/>
</dbReference>
<keyword evidence="2" id="KW-0479">Metal-binding</keyword>
<dbReference type="Gene3D" id="1.10.220.150">
    <property type="entry name" value="Arf GTPase activating protein"/>
    <property type="match status" value="1"/>
</dbReference>
<dbReference type="PANTHER" id="PTHR45686">
    <property type="entry name" value="ADP-RIBOSYLATION FACTOR GTPASE ACTIVATING PROTEIN 3, ISOFORM H-RELATED"/>
    <property type="match status" value="1"/>
</dbReference>
<evidence type="ECO:0000256" key="1">
    <source>
        <dbReference type="ARBA" id="ARBA00022468"/>
    </source>
</evidence>
<dbReference type="SMART" id="SM00105">
    <property type="entry name" value="ArfGap"/>
    <property type="match status" value="1"/>
</dbReference>
<dbReference type="SUPFAM" id="SSF57863">
    <property type="entry name" value="ArfGap/RecO-like zinc finger"/>
    <property type="match status" value="1"/>
</dbReference>
<dbReference type="InterPro" id="IPR001164">
    <property type="entry name" value="ArfGAP_dom"/>
</dbReference>
<keyword evidence="3 5" id="KW-0863">Zinc-finger</keyword>
<organism evidence="7">
    <name type="scientific">Phaeodactylum tricornutum</name>
    <name type="common">Diatom</name>
    <dbReference type="NCBI Taxonomy" id="2850"/>
    <lineage>
        <taxon>Eukaryota</taxon>
        <taxon>Sar</taxon>
        <taxon>Stramenopiles</taxon>
        <taxon>Ochrophyta</taxon>
        <taxon>Bacillariophyta</taxon>
        <taxon>Bacillariophyceae</taxon>
        <taxon>Bacillariophycidae</taxon>
        <taxon>Naviculales</taxon>
        <taxon>Phaeodactylaceae</taxon>
        <taxon>Phaeodactylum</taxon>
    </lineage>
</organism>
<dbReference type="PRINTS" id="PR00405">
    <property type="entry name" value="REVINTRACTNG"/>
</dbReference>
<evidence type="ECO:0000256" key="2">
    <source>
        <dbReference type="ARBA" id="ARBA00022723"/>
    </source>
</evidence>